<sequence length="126" mass="14524">MSSRFNKKSLIRWKVYIDRSKMYIGYVQFLLIIFVFIKSLGDNPVTEFVFNSPMIAVPIILVIFVIASLLLGYLDSRLGFREEEIRNHSKSNPVLMEIQKSLNELNDKVAQMEQSKTNKSSGETDT</sequence>
<proteinExistence type="predicted"/>
<keyword evidence="1" id="KW-1133">Transmembrane helix</keyword>
<evidence type="ECO:0000313" key="2">
    <source>
        <dbReference type="EMBL" id="WNC68595.1"/>
    </source>
</evidence>
<dbReference type="RefSeq" id="WP_348387750.1">
    <property type="nucleotide sequence ID" value="NZ_CP134146.1"/>
</dbReference>
<evidence type="ECO:0000313" key="3">
    <source>
        <dbReference type="Proteomes" id="UP001248581"/>
    </source>
</evidence>
<reference evidence="3" key="1">
    <citation type="submission" date="2023-09" db="EMBL/GenBank/DDBJ databases">
        <authorList>
            <person name="Li S."/>
            <person name="Li X."/>
            <person name="Zhang C."/>
            <person name="Zhao Z."/>
        </authorList>
    </citation>
    <scope>NUCLEOTIDE SEQUENCE [LARGE SCALE GENOMIC DNA]</scope>
    <source>
        <strain evidence="3">SQ345</strain>
    </source>
</reference>
<protein>
    <recommendedName>
        <fullName evidence="4">DUF1003 domain-containing protein</fullName>
    </recommendedName>
</protein>
<organism evidence="2 3">
    <name type="scientific">Thalassotalea nanhaiensis</name>
    <dbReference type="NCBI Taxonomy" id="3065648"/>
    <lineage>
        <taxon>Bacteria</taxon>
        <taxon>Pseudomonadati</taxon>
        <taxon>Pseudomonadota</taxon>
        <taxon>Gammaproteobacteria</taxon>
        <taxon>Alteromonadales</taxon>
        <taxon>Colwelliaceae</taxon>
        <taxon>Thalassotalea</taxon>
    </lineage>
</organism>
<gene>
    <name evidence="2" type="ORF">RI845_00260</name>
</gene>
<dbReference type="EMBL" id="CP134146">
    <property type="protein sequence ID" value="WNC68595.1"/>
    <property type="molecule type" value="Genomic_DNA"/>
</dbReference>
<feature type="transmembrane region" description="Helical" evidence="1">
    <location>
        <begin position="21"/>
        <end position="41"/>
    </location>
</feature>
<feature type="transmembrane region" description="Helical" evidence="1">
    <location>
        <begin position="53"/>
        <end position="74"/>
    </location>
</feature>
<dbReference type="Proteomes" id="UP001248581">
    <property type="component" value="Chromosome"/>
</dbReference>
<keyword evidence="1" id="KW-0812">Transmembrane</keyword>
<accession>A0ABY9TIS2</accession>
<evidence type="ECO:0008006" key="4">
    <source>
        <dbReference type="Google" id="ProtNLM"/>
    </source>
</evidence>
<keyword evidence="3" id="KW-1185">Reference proteome</keyword>
<keyword evidence="1" id="KW-0472">Membrane</keyword>
<name>A0ABY9TIS2_9GAMM</name>
<evidence type="ECO:0000256" key="1">
    <source>
        <dbReference type="SAM" id="Phobius"/>
    </source>
</evidence>